<accession>A0AAE0F1C5</accession>
<name>A0AAE0F1C5_9CHLO</name>
<evidence type="ECO:0000313" key="3">
    <source>
        <dbReference type="Proteomes" id="UP001190700"/>
    </source>
</evidence>
<protein>
    <submittedName>
        <fullName evidence="2">Uncharacterized protein</fullName>
    </submittedName>
</protein>
<dbReference type="AlphaFoldDB" id="A0AAE0F1C5"/>
<evidence type="ECO:0000256" key="1">
    <source>
        <dbReference type="SAM" id="MobiDB-lite"/>
    </source>
</evidence>
<sequence>MKEIRAKVGKAMAASEDREEKHGNAVDEETRQAPEKEIPCGLAEEAADVAARQRKERYERPTKHKAKEAWVVRRVQLATHVE</sequence>
<comment type="caution">
    <text evidence="2">The sequence shown here is derived from an EMBL/GenBank/DDBJ whole genome shotgun (WGS) entry which is preliminary data.</text>
</comment>
<proteinExistence type="predicted"/>
<feature type="region of interest" description="Disordered" evidence="1">
    <location>
        <begin position="1"/>
        <end position="37"/>
    </location>
</feature>
<organism evidence="2 3">
    <name type="scientific">Cymbomonas tetramitiformis</name>
    <dbReference type="NCBI Taxonomy" id="36881"/>
    <lineage>
        <taxon>Eukaryota</taxon>
        <taxon>Viridiplantae</taxon>
        <taxon>Chlorophyta</taxon>
        <taxon>Pyramimonadophyceae</taxon>
        <taxon>Pyramimonadales</taxon>
        <taxon>Pyramimonadaceae</taxon>
        <taxon>Cymbomonas</taxon>
    </lineage>
</organism>
<evidence type="ECO:0000313" key="2">
    <source>
        <dbReference type="EMBL" id="KAK3247762.1"/>
    </source>
</evidence>
<dbReference type="Proteomes" id="UP001190700">
    <property type="component" value="Unassembled WGS sequence"/>
</dbReference>
<keyword evidence="3" id="KW-1185">Reference proteome</keyword>
<dbReference type="EMBL" id="LGRX02028676">
    <property type="protein sequence ID" value="KAK3247762.1"/>
    <property type="molecule type" value="Genomic_DNA"/>
</dbReference>
<reference evidence="2 3" key="1">
    <citation type="journal article" date="2015" name="Genome Biol. Evol.">
        <title>Comparative Genomics of a Bacterivorous Green Alga Reveals Evolutionary Causalities and Consequences of Phago-Mixotrophic Mode of Nutrition.</title>
        <authorList>
            <person name="Burns J.A."/>
            <person name="Paasch A."/>
            <person name="Narechania A."/>
            <person name="Kim E."/>
        </authorList>
    </citation>
    <scope>NUCLEOTIDE SEQUENCE [LARGE SCALE GENOMIC DNA]</scope>
    <source>
        <strain evidence="2 3">PLY_AMNH</strain>
    </source>
</reference>
<gene>
    <name evidence="2" type="ORF">CYMTET_42746</name>
</gene>
<feature type="compositionally biased region" description="Basic and acidic residues" evidence="1">
    <location>
        <begin position="15"/>
        <end position="37"/>
    </location>
</feature>